<reference evidence="1" key="2">
    <citation type="journal article" date="2015" name="Data Brief">
        <title>Shoot transcriptome of the giant reed, Arundo donax.</title>
        <authorList>
            <person name="Barrero R.A."/>
            <person name="Guerrero F.D."/>
            <person name="Moolhuijzen P."/>
            <person name="Goolsby J.A."/>
            <person name="Tidwell J."/>
            <person name="Bellgard S.E."/>
            <person name="Bellgard M.I."/>
        </authorList>
    </citation>
    <scope>NUCLEOTIDE SEQUENCE</scope>
    <source>
        <tissue evidence="1">Shoot tissue taken approximately 20 cm above the soil surface</tissue>
    </source>
</reference>
<reference evidence="1" key="1">
    <citation type="submission" date="2014-09" db="EMBL/GenBank/DDBJ databases">
        <authorList>
            <person name="Magalhaes I.L.F."/>
            <person name="Oliveira U."/>
            <person name="Santos F.R."/>
            <person name="Vidigal T.H.D.A."/>
            <person name="Brescovit A.D."/>
            <person name="Santos A.J."/>
        </authorList>
    </citation>
    <scope>NUCLEOTIDE SEQUENCE</scope>
    <source>
        <tissue evidence="1">Shoot tissue taken approximately 20 cm above the soil surface</tissue>
    </source>
</reference>
<accession>A0A0A9BCD5</accession>
<name>A0A0A9BCD5_ARUDO</name>
<proteinExistence type="predicted"/>
<evidence type="ECO:0000313" key="1">
    <source>
        <dbReference type="EMBL" id="JAD59828.1"/>
    </source>
</evidence>
<sequence>MYLNPQIRYIRLQILHSRIDFRLPPIELPFHDLQFLHDLLHFRNPFVVIL</sequence>
<dbReference type="AlphaFoldDB" id="A0A0A9BCD5"/>
<dbReference type="EMBL" id="GBRH01238067">
    <property type="protein sequence ID" value="JAD59828.1"/>
    <property type="molecule type" value="Transcribed_RNA"/>
</dbReference>
<organism evidence="1">
    <name type="scientific">Arundo donax</name>
    <name type="common">Giant reed</name>
    <name type="synonym">Donax arundinaceus</name>
    <dbReference type="NCBI Taxonomy" id="35708"/>
    <lineage>
        <taxon>Eukaryota</taxon>
        <taxon>Viridiplantae</taxon>
        <taxon>Streptophyta</taxon>
        <taxon>Embryophyta</taxon>
        <taxon>Tracheophyta</taxon>
        <taxon>Spermatophyta</taxon>
        <taxon>Magnoliopsida</taxon>
        <taxon>Liliopsida</taxon>
        <taxon>Poales</taxon>
        <taxon>Poaceae</taxon>
        <taxon>PACMAD clade</taxon>
        <taxon>Arundinoideae</taxon>
        <taxon>Arundineae</taxon>
        <taxon>Arundo</taxon>
    </lineage>
</organism>
<protein>
    <submittedName>
        <fullName evidence="1">Uncharacterized protein</fullName>
    </submittedName>
</protein>